<dbReference type="PANTHER" id="PTHR30469:SF33">
    <property type="entry name" value="SLR1207 PROTEIN"/>
    <property type="match status" value="1"/>
</dbReference>
<dbReference type="GO" id="GO:1990281">
    <property type="term" value="C:efflux pump complex"/>
    <property type="evidence" value="ECO:0007669"/>
    <property type="project" value="TreeGrafter"/>
</dbReference>
<proteinExistence type="predicted"/>
<dbReference type="InterPro" id="IPR058637">
    <property type="entry name" value="YknX-like_C"/>
</dbReference>
<feature type="domain" description="CusB-like beta-barrel" evidence="1">
    <location>
        <begin position="106"/>
        <end position="181"/>
    </location>
</feature>
<dbReference type="GO" id="GO:0015562">
    <property type="term" value="F:efflux transmembrane transporter activity"/>
    <property type="evidence" value="ECO:0007669"/>
    <property type="project" value="TreeGrafter"/>
</dbReference>
<dbReference type="Gene3D" id="2.40.420.20">
    <property type="match status" value="1"/>
</dbReference>
<sequence length="256" mass="25182">MPTATDQQTAARDAAVSAADAAEQSARAAQSAASAAQSAAAVVRTNAQNNAGRLTITAPTGGVVSFPVLALTSLDGSGTKAAAGAAVTTATPVFTIVDLSRVDFAAQVDEADIAGVRVGQQSSVSLDSFPGDPFPGAVSEISASSMTTKTGGTAFIVKVPLAPGDRAVRLGMSGNVSIATQTVNGALVVPIQAVQTDGATKYVYRVADGKVTRTTVTVGSATDTLTQITTGLAAGDLVATSQLGSLKDGASVNVAG</sequence>
<reference evidence="3" key="1">
    <citation type="submission" date="2019-08" db="EMBL/GenBank/DDBJ databases">
        <authorList>
            <person name="Kucharzyk K."/>
            <person name="Murdoch R.W."/>
            <person name="Higgins S."/>
            <person name="Loffler F."/>
        </authorList>
    </citation>
    <scope>NUCLEOTIDE SEQUENCE</scope>
</reference>
<evidence type="ECO:0000259" key="1">
    <source>
        <dbReference type="Pfam" id="PF25954"/>
    </source>
</evidence>
<name>A0A644XX10_9ZZZZ</name>
<dbReference type="AlphaFoldDB" id="A0A644XX10"/>
<comment type="caution">
    <text evidence="3">The sequence shown here is derived from an EMBL/GenBank/DDBJ whole genome shotgun (WGS) entry which is preliminary data.</text>
</comment>
<dbReference type="InterPro" id="IPR006143">
    <property type="entry name" value="RND_pump_MFP"/>
</dbReference>
<dbReference type="Gene3D" id="2.40.30.170">
    <property type="match status" value="1"/>
</dbReference>
<dbReference type="Pfam" id="PF25954">
    <property type="entry name" value="Beta-barrel_RND_2"/>
    <property type="match status" value="1"/>
</dbReference>
<dbReference type="PANTHER" id="PTHR30469">
    <property type="entry name" value="MULTIDRUG RESISTANCE PROTEIN MDTA"/>
    <property type="match status" value="1"/>
</dbReference>
<dbReference type="NCBIfam" id="TIGR01730">
    <property type="entry name" value="RND_mfp"/>
    <property type="match status" value="1"/>
</dbReference>
<protein>
    <submittedName>
        <fullName evidence="3">Macrolide export protein MacA</fullName>
    </submittedName>
</protein>
<dbReference type="Pfam" id="PF25989">
    <property type="entry name" value="YknX_C"/>
    <property type="match status" value="1"/>
</dbReference>
<feature type="domain" description="YknX-like C-terminal permuted SH3-like" evidence="2">
    <location>
        <begin position="186"/>
        <end position="254"/>
    </location>
</feature>
<organism evidence="3">
    <name type="scientific">bioreactor metagenome</name>
    <dbReference type="NCBI Taxonomy" id="1076179"/>
    <lineage>
        <taxon>unclassified sequences</taxon>
        <taxon>metagenomes</taxon>
        <taxon>ecological metagenomes</taxon>
    </lineage>
</organism>
<dbReference type="InterPro" id="IPR058792">
    <property type="entry name" value="Beta-barrel_RND_2"/>
</dbReference>
<accession>A0A644XX10</accession>
<gene>
    <name evidence="3" type="primary">macA_18</name>
    <name evidence="3" type="ORF">SDC9_65239</name>
</gene>
<dbReference type="EMBL" id="VSSQ01003056">
    <property type="protein sequence ID" value="MPM18823.1"/>
    <property type="molecule type" value="Genomic_DNA"/>
</dbReference>
<evidence type="ECO:0000259" key="2">
    <source>
        <dbReference type="Pfam" id="PF25989"/>
    </source>
</evidence>
<evidence type="ECO:0000313" key="3">
    <source>
        <dbReference type="EMBL" id="MPM18823.1"/>
    </source>
</evidence>